<sequence length="367" mass="40817">MQDTRTPVTIITGFLGSGKTTLINHILTKLFTHSVVQYSPKGDHGRKICIIENEFGEVNIDNALVIDTIEEIFEMNNGCICCNIRGDLVRVLDKIRKRKNKFDAIFIETTGLADPAPVAHTFFMDDGMKESFRVDAIVTMVDCKHVMLAINDDRPVGCLNEAERQLAFADKLILNKVDLATKDEKKEVLACIKGVNPGVEILECEYAKVDVEKILDARAFEFGKTLTAELEARDAAGSGSDEEDHVHDTRVSSVGIVLDGELDTEKFQEWLSKLLSEHGPDIFRSKGILAMHGTDEKLVFHGVHSILQFGSSTEGNVKAWEEDEPRVCRAVFIGKNLDREALDKGFRSCLAVVKPRSKEPKSKEPEA</sequence>
<dbReference type="PANTHER" id="PTHR13748:SF70">
    <property type="entry name" value="COBW_HYPB_UREG NUCLEOTIDE-BINDING DOMAIN-CONTAINING PROTEIN"/>
    <property type="match status" value="1"/>
</dbReference>
<gene>
    <name evidence="7" type="ORF">APUTEX25_004790</name>
</gene>
<evidence type="ECO:0000313" key="8">
    <source>
        <dbReference type="Proteomes" id="UP000279271"/>
    </source>
</evidence>
<dbReference type="GO" id="GO:0016787">
    <property type="term" value="F:hydrolase activity"/>
    <property type="evidence" value="ECO:0007669"/>
    <property type="project" value="UniProtKB-KW"/>
</dbReference>
<proteinExistence type="inferred from homology"/>
<dbReference type="EMBL" id="QOKY01000198">
    <property type="protein sequence ID" value="RMZ53302.1"/>
    <property type="molecule type" value="Genomic_DNA"/>
</dbReference>
<dbReference type="Pfam" id="PF02492">
    <property type="entry name" value="cobW"/>
    <property type="match status" value="1"/>
</dbReference>
<dbReference type="CDD" id="cd03112">
    <property type="entry name" value="CobW-like"/>
    <property type="match status" value="1"/>
</dbReference>
<evidence type="ECO:0000256" key="3">
    <source>
        <dbReference type="ARBA" id="ARBA00023186"/>
    </source>
</evidence>
<comment type="caution">
    <text evidence="7">The sequence shown here is derived from an EMBL/GenBank/DDBJ whole genome shotgun (WGS) entry which is preliminary data.</text>
</comment>
<dbReference type="InterPro" id="IPR051316">
    <property type="entry name" value="Zinc-reg_GTPase_activator"/>
</dbReference>
<dbReference type="SUPFAM" id="SSF90002">
    <property type="entry name" value="Hypothetical protein YjiA, C-terminal domain"/>
    <property type="match status" value="1"/>
</dbReference>
<dbReference type="AlphaFoldDB" id="A0A3M7KVD2"/>
<name>A0A3M7KVD2_AUXPR</name>
<accession>A0A3M7KVD2</accession>
<dbReference type="InterPro" id="IPR036627">
    <property type="entry name" value="CobW-likC_sf"/>
</dbReference>
<comment type="catalytic activity">
    <reaction evidence="5">
        <text>GTP + H2O = GDP + phosphate + H(+)</text>
        <dbReference type="Rhea" id="RHEA:19669"/>
        <dbReference type="ChEBI" id="CHEBI:15377"/>
        <dbReference type="ChEBI" id="CHEBI:15378"/>
        <dbReference type="ChEBI" id="CHEBI:37565"/>
        <dbReference type="ChEBI" id="CHEBI:43474"/>
        <dbReference type="ChEBI" id="CHEBI:58189"/>
    </reaction>
    <physiologicalReaction direction="left-to-right" evidence="5">
        <dbReference type="Rhea" id="RHEA:19670"/>
    </physiologicalReaction>
</comment>
<keyword evidence="1" id="KW-0547">Nucleotide-binding</keyword>
<dbReference type="GO" id="GO:0000166">
    <property type="term" value="F:nucleotide binding"/>
    <property type="evidence" value="ECO:0007669"/>
    <property type="project" value="UniProtKB-KW"/>
</dbReference>
<keyword evidence="2" id="KW-0378">Hydrolase</keyword>
<keyword evidence="3" id="KW-0143">Chaperone</keyword>
<feature type="domain" description="CobW C-terminal" evidence="6">
    <location>
        <begin position="251"/>
        <end position="350"/>
    </location>
</feature>
<comment type="similarity">
    <text evidence="4">Belongs to the SIMIBI class G3E GTPase family. ZNG1 subfamily.</text>
</comment>
<evidence type="ECO:0000256" key="4">
    <source>
        <dbReference type="ARBA" id="ARBA00034320"/>
    </source>
</evidence>
<dbReference type="Proteomes" id="UP000279271">
    <property type="component" value="Unassembled WGS sequence"/>
</dbReference>
<evidence type="ECO:0000256" key="5">
    <source>
        <dbReference type="ARBA" id="ARBA00049117"/>
    </source>
</evidence>
<evidence type="ECO:0000256" key="2">
    <source>
        <dbReference type="ARBA" id="ARBA00022801"/>
    </source>
</evidence>
<dbReference type="Gene3D" id="3.40.50.300">
    <property type="entry name" value="P-loop containing nucleotide triphosphate hydrolases"/>
    <property type="match status" value="1"/>
</dbReference>
<evidence type="ECO:0000313" key="7">
    <source>
        <dbReference type="EMBL" id="RMZ53302.1"/>
    </source>
</evidence>
<dbReference type="PANTHER" id="PTHR13748">
    <property type="entry name" value="COBW-RELATED"/>
    <property type="match status" value="1"/>
</dbReference>
<dbReference type="InterPro" id="IPR027417">
    <property type="entry name" value="P-loop_NTPase"/>
</dbReference>
<dbReference type="Pfam" id="PF07683">
    <property type="entry name" value="CobW_C"/>
    <property type="match status" value="1"/>
</dbReference>
<evidence type="ECO:0000259" key="6">
    <source>
        <dbReference type="SMART" id="SM00833"/>
    </source>
</evidence>
<dbReference type="Gene3D" id="3.30.1220.10">
    <property type="entry name" value="CobW-like, C-terminal domain"/>
    <property type="match status" value="1"/>
</dbReference>
<evidence type="ECO:0000256" key="1">
    <source>
        <dbReference type="ARBA" id="ARBA00022741"/>
    </source>
</evidence>
<protein>
    <recommendedName>
        <fullName evidence="6">CobW C-terminal domain-containing protein</fullName>
    </recommendedName>
</protein>
<dbReference type="InterPro" id="IPR011629">
    <property type="entry name" value="CobW-like_C"/>
</dbReference>
<dbReference type="InterPro" id="IPR003495">
    <property type="entry name" value="CobW/HypB/UreG_nucleotide-bd"/>
</dbReference>
<reference evidence="8" key="1">
    <citation type="journal article" date="2018" name="Algal Res.">
        <title>Characterization of plant carbon substrate utilization by Auxenochlorella protothecoides.</title>
        <authorList>
            <person name="Vogler B.W."/>
            <person name="Starkenburg S.R."/>
            <person name="Sudasinghe N."/>
            <person name="Schambach J.Y."/>
            <person name="Rollin J.A."/>
            <person name="Pattathil S."/>
            <person name="Barry A.N."/>
        </authorList>
    </citation>
    <scope>NUCLEOTIDE SEQUENCE [LARGE SCALE GENOMIC DNA]</scope>
    <source>
        <strain evidence="8">UTEX 25</strain>
    </source>
</reference>
<organism evidence="7 8">
    <name type="scientific">Auxenochlorella protothecoides</name>
    <name type="common">Green microalga</name>
    <name type="synonym">Chlorella protothecoides</name>
    <dbReference type="NCBI Taxonomy" id="3075"/>
    <lineage>
        <taxon>Eukaryota</taxon>
        <taxon>Viridiplantae</taxon>
        <taxon>Chlorophyta</taxon>
        <taxon>core chlorophytes</taxon>
        <taxon>Trebouxiophyceae</taxon>
        <taxon>Chlorellales</taxon>
        <taxon>Chlorellaceae</taxon>
        <taxon>Auxenochlorella</taxon>
    </lineage>
</organism>
<dbReference type="SUPFAM" id="SSF52540">
    <property type="entry name" value="P-loop containing nucleoside triphosphate hydrolases"/>
    <property type="match status" value="1"/>
</dbReference>
<dbReference type="GO" id="GO:0005737">
    <property type="term" value="C:cytoplasm"/>
    <property type="evidence" value="ECO:0007669"/>
    <property type="project" value="TreeGrafter"/>
</dbReference>
<dbReference type="SMART" id="SM00833">
    <property type="entry name" value="CobW_C"/>
    <property type="match status" value="1"/>
</dbReference>